<dbReference type="CDD" id="cd05236">
    <property type="entry name" value="FAR-N_SDR_e"/>
    <property type="match status" value="1"/>
</dbReference>
<keyword evidence="1" id="KW-0560">Oxidoreductase</keyword>
<sequence>MESPGITERIHSKTVLITGATGFIAKLLIEKILRLQPAVKRLYLLVRANDQVSAKKRVRSEILQHQIFQSLREKYETQSNSWFWAKVSPVVGDVSLKNLGIGNVDLAEHIAKETDIIIHLAASVNFRERYDTALAINTMGVKHVIEFASSCRKLELVLLVSTAFVNVDKTGILLEKPLHQYRSYDGLSELDISEELAYAEARLKELVRSGASEDVIRNTMKKIGTERACKFGWWNTYTFTKAMGEMLAYEHLSRLPIAIVRPSAVISPWKEPLPGWVEGISTLDIWIANYAKGYMKFVVGDVTGPLDIVPADVVVNAMLCIVSRHPQRPLDFIYHVCSSTRNPIKMEEFVRVMYRYFLEKPFVNEEGDVVLAQELNVQPGMVSFYEVMDTHYKKPLQDMLRRGLPTADDQNRYNRLRREYIITMVVSESYHPVALSRARFDDSNMQYLIATMSEPEGELIPCDMKLIDMETYLMEIHIPSVVEFISREAKRARL</sequence>
<dbReference type="GO" id="GO:0102965">
    <property type="term" value="F:alcohol-forming long-chain fatty acyl-CoA reductase activity"/>
    <property type="evidence" value="ECO:0007669"/>
    <property type="project" value="UniProtKB-EC"/>
</dbReference>
<comment type="similarity">
    <text evidence="1">Belongs to the fatty acyl-CoA reductase family.</text>
</comment>
<dbReference type="InterPro" id="IPR026055">
    <property type="entry name" value="FAR"/>
</dbReference>
<keyword evidence="4" id="KW-1185">Reference proteome</keyword>
<dbReference type="Pfam" id="PF07993">
    <property type="entry name" value="NAD_binding_4"/>
    <property type="match status" value="1"/>
</dbReference>
<keyword evidence="1" id="KW-0443">Lipid metabolism</keyword>
<feature type="non-terminal residue" evidence="3">
    <location>
        <position position="1"/>
    </location>
</feature>
<protein>
    <recommendedName>
        <fullName evidence="1">Fatty acyl-CoA reductase</fullName>
        <ecNumber evidence="1">1.2.1.84</ecNumber>
    </recommendedName>
</protein>
<keyword evidence="1" id="KW-0444">Lipid biosynthesis</keyword>
<dbReference type="EC" id="1.2.1.84" evidence="1"/>
<dbReference type="InterPro" id="IPR036291">
    <property type="entry name" value="NAD(P)-bd_dom_sf"/>
</dbReference>
<dbReference type="PANTHER" id="PTHR11011">
    <property type="entry name" value="MALE STERILITY PROTEIN 2-RELATED"/>
    <property type="match status" value="1"/>
</dbReference>
<comment type="function">
    <text evidence="1">Catalyzes the reduction of fatty acyl-CoA to fatty alcohols.</text>
</comment>
<accession>A0A5J9UQH5</accession>
<dbReference type="AlphaFoldDB" id="A0A5J9UQH5"/>
<dbReference type="Gene3D" id="3.40.50.720">
    <property type="entry name" value="NAD(P)-binding Rossmann-like Domain"/>
    <property type="match status" value="1"/>
</dbReference>
<dbReference type="OrthoDB" id="429813at2759"/>
<evidence type="ECO:0000313" key="4">
    <source>
        <dbReference type="Proteomes" id="UP000324897"/>
    </source>
</evidence>
<evidence type="ECO:0000259" key="2">
    <source>
        <dbReference type="Pfam" id="PF07993"/>
    </source>
</evidence>
<dbReference type="Proteomes" id="UP000324897">
    <property type="component" value="Chromosome 2"/>
</dbReference>
<evidence type="ECO:0000256" key="1">
    <source>
        <dbReference type="RuleBase" id="RU363097"/>
    </source>
</evidence>
<organism evidence="3 4">
    <name type="scientific">Eragrostis curvula</name>
    <name type="common">weeping love grass</name>
    <dbReference type="NCBI Taxonomy" id="38414"/>
    <lineage>
        <taxon>Eukaryota</taxon>
        <taxon>Viridiplantae</taxon>
        <taxon>Streptophyta</taxon>
        <taxon>Embryophyta</taxon>
        <taxon>Tracheophyta</taxon>
        <taxon>Spermatophyta</taxon>
        <taxon>Magnoliopsida</taxon>
        <taxon>Liliopsida</taxon>
        <taxon>Poales</taxon>
        <taxon>Poaceae</taxon>
        <taxon>PACMAD clade</taxon>
        <taxon>Chloridoideae</taxon>
        <taxon>Eragrostideae</taxon>
        <taxon>Eragrostidinae</taxon>
        <taxon>Eragrostis</taxon>
    </lineage>
</organism>
<feature type="domain" description="Thioester reductase (TE)" evidence="2">
    <location>
        <begin position="17"/>
        <end position="318"/>
    </location>
</feature>
<dbReference type="PANTHER" id="PTHR11011:SF110">
    <property type="entry name" value="FATTY ACYL-COA REDUCTASE"/>
    <property type="match status" value="1"/>
</dbReference>
<comment type="catalytic activity">
    <reaction evidence="1">
        <text>a long-chain fatty acyl-CoA + 2 NADPH + 2 H(+) = a long-chain primary fatty alcohol + 2 NADP(+) + CoA</text>
        <dbReference type="Rhea" id="RHEA:52716"/>
        <dbReference type="ChEBI" id="CHEBI:15378"/>
        <dbReference type="ChEBI" id="CHEBI:57287"/>
        <dbReference type="ChEBI" id="CHEBI:57783"/>
        <dbReference type="ChEBI" id="CHEBI:58349"/>
        <dbReference type="ChEBI" id="CHEBI:77396"/>
        <dbReference type="ChEBI" id="CHEBI:83139"/>
        <dbReference type="EC" id="1.2.1.84"/>
    </reaction>
</comment>
<dbReference type="GO" id="GO:0010345">
    <property type="term" value="P:suberin biosynthetic process"/>
    <property type="evidence" value="ECO:0007669"/>
    <property type="project" value="TreeGrafter"/>
</dbReference>
<comment type="caution">
    <text evidence="3">The sequence shown here is derived from an EMBL/GenBank/DDBJ whole genome shotgun (WGS) entry which is preliminary data.</text>
</comment>
<dbReference type="EMBL" id="RWGY01000013">
    <property type="protein sequence ID" value="TVU25755.1"/>
    <property type="molecule type" value="Genomic_DNA"/>
</dbReference>
<dbReference type="GO" id="GO:0035336">
    <property type="term" value="P:long-chain fatty-acyl-CoA metabolic process"/>
    <property type="evidence" value="ECO:0007669"/>
    <property type="project" value="TreeGrafter"/>
</dbReference>
<keyword evidence="1" id="KW-0521">NADP</keyword>
<proteinExistence type="inferred from homology"/>
<gene>
    <name evidence="3" type="ORF">EJB05_28262</name>
</gene>
<dbReference type="GO" id="GO:0080019">
    <property type="term" value="F:alcohol-forming very long-chain fatty acyl-CoA reductase activity"/>
    <property type="evidence" value="ECO:0007669"/>
    <property type="project" value="InterPro"/>
</dbReference>
<dbReference type="InterPro" id="IPR013120">
    <property type="entry name" value="FAR_NAD-bd"/>
</dbReference>
<evidence type="ECO:0000313" key="3">
    <source>
        <dbReference type="EMBL" id="TVU25755.1"/>
    </source>
</evidence>
<dbReference type="SUPFAM" id="SSF51735">
    <property type="entry name" value="NAD(P)-binding Rossmann-fold domains"/>
    <property type="match status" value="1"/>
</dbReference>
<dbReference type="Gramene" id="TVU25755">
    <property type="protein sequence ID" value="TVU25755"/>
    <property type="gene ID" value="EJB05_28262"/>
</dbReference>
<name>A0A5J9UQH5_9POAL</name>
<reference evidence="3 4" key="1">
    <citation type="journal article" date="2019" name="Sci. Rep.">
        <title>A high-quality genome of Eragrostis curvula grass provides insights into Poaceae evolution and supports new strategies to enhance forage quality.</title>
        <authorList>
            <person name="Carballo J."/>
            <person name="Santos B.A.C.M."/>
            <person name="Zappacosta D."/>
            <person name="Garbus I."/>
            <person name="Selva J.P."/>
            <person name="Gallo C.A."/>
            <person name="Diaz A."/>
            <person name="Albertini E."/>
            <person name="Caccamo M."/>
            <person name="Echenique V."/>
        </authorList>
    </citation>
    <scope>NUCLEOTIDE SEQUENCE [LARGE SCALE GENOMIC DNA]</scope>
    <source>
        <strain evidence="4">cv. Victoria</strain>
        <tissue evidence="3">Leaf</tissue>
    </source>
</reference>